<dbReference type="EMBL" id="JACHIL010000003">
    <property type="protein sequence ID" value="MBB5091436.1"/>
    <property type="molecule type" value="Genomic_DNA"/>
</dbReference>
<reference evidence="1 2" key="1">
    <citation type="submission" date="2020-08" db="EMBL/GenBank/DDBJ databases">
        <title>Genomic Encyclopedia of Type Strains, Phase IV (KMG-IV): sequencing the most valuable type-strain genomes for metagenomic binning, comparative biology and taxonomic classification.</title>
        <authorList>
            <person name="Goeker M."/>
        </authorList>
    </citation>
    <scope>NUCLEOTIDE SEQUENCE [LARGE SCALE GENOMIC DNA]</scope>
    <source>
        <strain evidence="1 2">DSM 25620</strain>
    </source>
</reference>
<comment type="caution">
    <text evidence="1">The sequence shown here is derived from an EMBL/GenBank/DDBJ whole genome shotgun (WGS) entry which is preliminary data.</text>
</comment>
<protein>
    <submittedName>
        <fullName evidence="1">Uncharacterized protein</fullName>
    </submittedName>
</protein>
<dbReference type="Proteomes" id="UP000531231">
    <property type="component" value="Unassembled WGS sequence"/>
</dbReference>
<proteinExistence type="predicted"/>
<accession>A0A7W8ALH9</accession>
<organism evidence="1 2">
    <name type="scientific">Pseudochrobactrum saccharolyticum</name>
    <dbReference type="NCBI Taxonomy" id="354352"/>
    <lineage>
        <taxon>Bacteria</taxon>
        <taxon>Pseudomonadati</taxon>
        <taxon>Pseudomonadota</taxon>
        <taxon>Alphaproteobacteria</taxon>
        <taxon>Hyphomicrobiales</taxon>
        <taxon>Brucellaceae</taxon>
        <taxon>Pseudochrobactrum</taxon>
    </lineage>
</organism>
<sequence>MKIFYNPTDGVYTSATGTPVNEDDIVVPARPPEKSTYHPDTNSWTIDPVEPEIPLTPKEQRALMPPLEKWRFDTIIDSRPGLRDKIESAIDRNISDLLQRVTVRNKFRSVTQFSRLDPMFPFLASDPDINISDLEIDEMWRQGLALT</sequence>
<evidence type="ECO:0000313" key="2">
    <source>
        <dbReference type="Proteomes" id="UP000531231"/>
    </source>
</evidence>
<dbReference type="AlphaFoldDB" id="A0A7W8ALH9"/>
<name>A0A7W8ALH9_9HYPH</name>
<evidence type="ECO:0000313" key="1">
    <source>
        <dbReference type="EMBL" id="MBB5091436.1"/>
    </source>
</evidence>
<keyword evidence="2" id="KW-1185">Reference proteome</keyword>
<dbReference type="RefSeq" id="WP_151159511.1">
    <property type="nucleotide sequence ID" value="NZ_JACHIL010000003.1"/>
</dbReference>
<gene>
    <name evidence="1" type="ORF">HNQ68_001977</name>
</gene>